<proteinExistence type="predicted"/>
<reference evidence="2" key="1">
    <citation type="submission" date="2021-10" db="EMBL/GenBank/DDBJ databases">
        <authorList>
            <person name="Dean J.D."/>
            <person name="Kim M.K."/>
            <person name="Newey C.N."/>
            <person name="Stoker T.S."/>
            <person name="Thompson D.W."/>
            <person name="Grose J.H."/>
        </authorList>
    </citation>
    <scope>NUCLEOTIDE SEQUENCE</scope>
    <source>
        <strain evidence="2">BT635</strain>
    </source>
</reference>
<feature type="signal peptide" evidence="1">
    <location>
        <begin position="1"/>
        <end position="23"/>
    </location>
</feature>
<gene>
    <name evidence="2" type="ORF">LGH70_03610</name>
</gene>
<keyword evidence="1" id="KW-0732">Signal</keyword>
<comment type="caution">
    <text evidence="2">The sequence shown here is derived from an EMBL/GenBank/DDBJ whole genome shotgun (WGS) entry which is preliminary data.</text>
</comment>
<evidence type="ECO:0000256" key="1">
    <source>
        <dbReference type="SAM" id="SignalP"/>
    </source>
</evidence>
<keyword evidence="3" id="KW-1185">Reference proteome</keyword>
<sequence length="140" mass="15612">MSFAPVLFAALCLLGSLLPSARAQVSSKPASPDCDTVRFTDSLTSESLSRSDFVLTKTRTGMDLVILNRERLAAIQKLRRPILQFCYRGRLIAAKGIPLVSSEVPAQAEAFYSLAKDHTVIFRNTRLHINLVDKMVRKKY</sequence>
<accession>A0ABS8A8B9</accession>
<name>A0ABS8A8B9_9BACT</name>
<evidence type="ECO:0000313" key="3">
    <source>
        <dbReference type="Proteomes" id="UP001165297"/>
    </source>
</evidence>
<feature type="chain" id="PRO_5045955609" evidence="1">
    <location>
        <begin position="24"/>
        <end position="140"/>
    </location>
</feature>
<organism evidence="2 3">
    <name type="scientific">Hymenobacter nitidus</name>
    <dbReference type="NCBI Taxonomy" id="2880929"/>
    <lineage>
        <taxon>Bacteria</taxon>
        <taxon>Pseudomonadati</taxon>
        <taxon>Bacteroidota</taxon>
        <taxon>Cytophagia</taxon>
        <taxon>Cytophagales</taxon>
        <taxon>Hymenobacteraceae</taxon>
        <taxon>Hymenobacter</taxon>
    </lineage>
</organism>
<evidence type="ECO:0000313" key="2">
    <source>
        <dbReference type="EMBL" id="MCB2376650.1"/>
    </source>
</evidence>
<protein>
    <submittedName>
        <fullName evidence="2">Uncharacterized protein</fullName>
    </submittedName>
</protein>
<dbReference type="Proteomes" id="UP001165297">
    <property type="component" value="Unassembled WGS sequence"/>
</dbReference>
<dbReference type="EMBL" id="JAJADQ010000002">
    <property type="protein sequence ID" value="MCB2376650.1"/>
    <property type="molecule type" value="Genomic_DNA"/>
</dbReference>
<dbReference type="RefSeq" id="WP_226182791.1">
    <property type="nucleotide sequence ID" value="NZ_JAJADQ010000002.1"/>
</dbReference>